<sequence>MPQSSENTRRRGPNRGRAPGPDLPSVPQRESSTHGDRNQDEDFNVTDAPIQSNTIPPESTTQTQPRQQQEDNDRGFGVYGGRPRGPEHARFNFVAAYAATFEKRLCYRNSRRSQIFDGIAKHVFSKFARQGLTEVSATYANYYLDKEIWDRYCRAKSGVAFPFEFMRGQEPELGGVDDWRIPENDDASSLAYKNYLDRLSSNSHSHSTDGGDLPAGFSQLNVEEQQQANVPLDATTGQHGAETIADPAAGSELETDGAMPEDSNKRRRLSESAEEDKDASNSGDTSFSLPKRRRL</sequence>
<protein>
    <submittedName>
        <fullName evidence="2">Uncharacterized protein</fullName>
    </submittedName>
</protein>
<proteinExistence type="predicted"/>
<feature type="region of interest" description="Disordered" evidence="1">
    <location>
        <begin position="1"/>
        <end position="83"/>
    </location>
</feature>
<evidence type="ECO:0000313" key="2">
    <source>
        <dbReference type="EMBL" id="KAK4215496.1"/>
    </source>
</evidence>
<dbReference type="EMBL" id="MU858079">
    <property type="protein sequence ID" value="KAK4215496.1"/>
    <property type="molecule type" value="Genomic_DNA"/>
</dbReference>
<comment type="caution">
    <text evidence="2">The sequence shown here is derived from an EMBL/GenBank/DDBJ whole genome shotgun (WGS) entry which is preliminary data.</text>
</comment>
<reference evidence="2" key="2">
    <citation type="submission" date="2023-05" db="EMBL/GenBank/DDBJ databases">
        <authorList>
            <consortium name="Lawrence Berkeley National Laboratory"/>
            <person name="Steindorff A."/>
            <person name="Hensen N."/>
            <person name="Bonometti L."/>
            <person name="Westerberg I."/>
            <person name="Brannstrom I.O."/>
            <person name="Guillou S."/>
            <person name="Cros-Aarteil S."/>
            <person name="Calhoun S."/>
            <person name="Haridas S."/>
            <person name="Kuo A."/>
            <person name="Mondo S."/>
            <person name="Pangilinan J."/>
            <person name="Riley R."/>
            <person name="Labutti K."/>
            <person name="Andreopoulos B."/>
            <person name="Lipzen A."/>
            <person name="Chen C."/>
            <person name="Yanf M."/>
            <person name="Daum C."/>
            <person name="Ng V."/>
            <person name="Clum A."/>
            <person name="Ohm R."/>
            <person name="Martin F."/>
            <person name="Silar P."/>
            <person name="Natvig D."/>
            <person name="Lalanne C."/>
            <person name="Gautier V."/>
            <person name="Ament-Velasquez S.L."/>
            <person name="Kruys A."/>
            <person name="Hutchinson M.I."/>
            <person name="Powell A.J."/>
            <person name="Barry K."/>
            <person name="Miller A.N."/>
            <person name="Grigoriev I.V."/>
            <person name="Debuchy R."/>
            <person name="Gladieux P."/>
            <person name="Thoren M.H."/>
            <person name="Johannesson H."/>
        </authorList>
    </citation>
    <scope>NUCLEOTIDE SEQUENCE</scope>
    <source>
        <strain evidence="2">PSN293</strain>
    </source>
</reference>
<feature type="compositionally biased region" description="Polar residues" evidence="1">
    <location>
        <begin position="49"/>
        <end position="67"/>
    </location>
</feature>
<name>A0AAN7B7D6_9PEZI</name>
<reference evidence="2" key="1">
    <citation type="journal article" date="2023" name="Mol. Phylogenet. Evol.">
        <title>Genome-scale phylogeny and comparative genomics of the fungal order Sordariales.</title>
        <authorList>
            <person name="Hensen N."/>
            <person name="Bonometti L."/>
            <person name="Westerberg I."/>
            <person name="Brannstrom I.O."/>
            <person name="Guillou S."/>
            <person name="Cros-Aarteil S."/>
            <person name="Calhoun S."/>
            <person name="Haridas S."/>
            <person name="Kuo A."/>
            <person name="Mondo S."/>
            <person name="Pangilinan J."/>
            <person name="Riley R."/>
            <person name="LaButti K."/>
            <person name="Andreopoulos B."/>
            <person name="Lipzen A."/>
            <person name="Chen C."/>
            <person name="Yan M."/>
            <person name="Daum C."/>
            <person name="Ng V."/>
            <person name="Clum A."/>
            <person name="Steindorff A."/>
            <person name="Ohm R.A."/>
            <person name="Martin F."/>
            <person name="Silar P."/>
            <person name="Natvig D.O."/>
            <person name="Lalanne C."/>
            <person name="Gautier V."/>
            <person name="Ament-Velasquez S.L."/>
            <person name="Kruys A."/>
            <person name="Hutchinson M.I."/>
            <person name="Powell A.J."/>
            <person name="Barry K."/>
            <person name="Miller A.N."/>
            <person name="Grigoriev I.V."/>
            <person name="Debuchy R."/>
            <person name="Gladieux P."/>
            <person name="Hiltunen Thoren M."/>
            <person name="Johannesson H."/>
        </authorList>
    </citation>
    <scope>NUCLEOTIDE SEQUENCE</scope>
    <source>
        <strain evidence="2">PSN293</strain>
    </source>
</reference>
<feature type="compositionally biased region" description="Basic and acidic residues" evidence="1">
    <location>
        <begin position="31"/>
        <end position="40"/>
    </location>
</feature>
<organism evidence="2 3">
    <name type="scientific">Rhypophila decipiens</name>
    <dbReference type="NCBI Taxonomy" id="261697"/>
    <lineage>
        <taxon>Eukaryota</taxon>
        <taxon>Fungi</taxon>
        <taxon>Dikarya</taxon>
        <taxon>Ascomycota</taxon>
        <taxon>Pezizomycotina</taxon>
        <taxon>Sordariomycetes</taxon>
        <taxon>Sordariomycetidae</taxon>
        <taxon>Sordariales</taxon>
        <taxon>Naviculisporaceae</taxon>
        <taxon>Rhypophila</taxon>
    </lineage>
</organism>
<gene>
    <name evidence="2" type="ORF">QBC37DRAFT_371949</name>
</gene>
<keyword evidence="3" id="KW-1185">Reference proteome</keyword>
<accession>A0AAN7B7D6</accession>
<feature type="region of interest" description="Disordered" evidence="1">
    <location>
        <begin position="246"/>
        <end position="295"/>
    </location>
</feature>
<dbReference type="Proteomes" id="UP001301769">
    <property type="component" value="Unassembled WGS sequence"/>
</dbReference>
<evidence type="ECO:0000256" key="1">
    <source>
        <dbReference type="SAM" id="MobiDB-lite"/>
    </source>
</evidence>
<evidence type="ECO:0000313" key="3">
    <source>
        <dbReference type="Proteomes" id="UP001301769"/>
    </source>
</evidence>
<dbReference type="AlphaFoldDB" id="A0AAN7B7D6"/>